<dbReference type="Pfam" id="PF00899">
    <property type="entry name" value="ThiF"/>
    <property type="match status" value="1"/>
</dbReference>
<dbReference type="Gene3D" id="3.40.50.720">
    <property type="entry name" value="NAD(P)-binding Rossmann-like Domain"/>
    <property type="match status" value="1"/>
</dbReference>
<dbReference type="InterPro" id="IPR035985">
    <property type="entry name" value="Ubiquitin-activating_enz"/>
</dbReference>
<keyword evidence="2" id="KW-0548">Nucleotidyltransferase</keyword>
<dbReference type="GO" id="GO:0016779">
    <property type="term" value="F:nucleotidyltransferase activity"/>
    <property type="evidence" value="ECO:0007669"/>
    <property type="project" value="UniProtKB-KW"/>
</dbReference>
<dbReference type="RefSeq" id="WP_345488814.1">
    <property type="nucleotide sequence ID" value="NZ_BAABHY010000001.1"/>
</dbReference>
<accession>A0ABP9N6L2</accession>
<dbReference type="NCBIfam" id="NF004281">
    <property type="entry name" value="PRK05690.1"/>
    <property type="match status" value="1"/>
</dbReference>
<sequence>MLQLTDNELLCYDRQITLKGFDIDKQELLKNQSALIIGLGGLGCSASLYLCSAGIGKLTLVDFDTISESNLNRQILYTNQSIQQQKVIAAKSALLQHNPAISIDTCAEQLDDSALLKLIEQHHVVVDCTDNIQTREQINRCCYQRKTPLISGAAIRMEGLLSVFTYQENEPCYHCLSLLFGQQQLTCVEAGVMAPLVGIIGSMQALEAIKVLTHYGQPLVSRLLMIDTMTMQFNEISFTKLANCPVCQAK</sequence>
<keyword evidence="3" id="KW-1185">Reference proteome</keyword>
<name>A0ABP9N6L2_9GAMM</name>
<evidence type="ECO:0000313" key="2">
    <source>
        <dbReference type="EMBL" id="GAA5106663.1"/>
    </source>
</evidence>
<dbReference type="CDD" id="cd00757">
    <property type="entry name" value="ThiF_MoeB_HesA_family"/>
    <property type="match status" value="1"/>
</dbReference>
<evidence type="ECO:0000259" key="1">
    <source>
        <dbReference type="Pfam" id="PF00899"/>
    </source>
</evidence>
<dbReference type="PANTHER" id="PTHR10953">
    <property type="entry name" value="UBIQUITIN-ACTIVATING ENZYME E1"/>
    <property type="match status" value="1"/>
</dbReference>
<dbReference type="InterPro" id="IPR045886">
    <property type="entry name" value="ThiF/MoeB/HesA"/>
</dbReference>
<reference evidence="3" key="1">
    <citation type="journal article" date="2019" name="Int. J. Syst. Evol. Microbiol.">
        <title>The Global Catalogue of Microorganisms (GCM) 10K type strain sequencing project: providing services to taxonomists for standard genome sequencing and annotation.</title>
        <authorList>
            <consortium name="The Broad Institute Genomics Platform"/>
            <consortium name="The Broad Institute Genome Sequencing Center for Infectious Disease"/>
            <person name="Wu L."/>
            <person name="Ma J."/>
        </authorList>
    </citation>
    <scope>NUCLEOTIDE SEQUENCE [LARGE SCALE GENOMIC DNA]</scope>
    <source>
        <strain evidence="3">JCM 18050</strain>
    </source>
</reference>
<dbReference type="InterPro" id="IPR000594">
    <property type="entry name" value="ThiF_NAD_FAD-bd"/>
</dbReference>
<proteinExistence type="predicted"/>
<evidence type="ECO:0000313" key="3">
    <source>
        <dbReference type="Proteomes" id="UP001500171"/>
    </source>
</evidence>
<gene>
    <name evidence="2" type="primary">moeB</name>
    <name evidence="2" type="ORF">GCM10023211_06750</name>
</gene>
<dbReference type="SUPFAM" id="SSF69572">
    <property type="entry name" value="Activating enzymes of the ubiquitin-like proteins"/>
    <property type="match status" value="1"/>
</dbReference>
<comment type="caution">
    <text evidence="2">The sequence shown here is derived from an EMBL/GenBank/DDBJ whole genome shotgun (WGS) entry which is preliminary data.</text>
</comment>
<dbReference type="PANTHER" id="PTHR10953:SF194">
    <property type="entry name" value="MOLYBDOPTERIN-SYNTHASE ADENYLYLTRANSFERASE"/>
    <property type="match status" value="1"/>
</dbReference>
<dbReference type="Proteomes" id="UP001500171">
    <property type="component" value="Unassembled WGS sequence"/>
</dbReference>
<keyword evidence="2" id="KW-0808">Transferase</keyword>
<protein>
    <submittedName>
        <fullName evidence="2">Molybdopterin-synthase adenylyltransferase MoeB</fullName>
    </submittedName>
</protein>
<dbReference type="EMBL" id="BAABHY010000001">
    <property type="protein sequence ID" value="GAA5106663.1"/>
    <property type="molecule type" value="Genomic_DNA"/>
</dbReference>
<feature type="domain" description="THIF-type NAD/FAD binding fold" evidence="1">
    <location>
        <begin position="12"/>
        <end position="245"/>
    </location>
</feature>
<organism evidence="2 3">
    <name type="scientific">Orbus sasakiae</name>
    <dbReference type="NCBI Taxonomy" id="1078475"/>
    <lineage>
        <taxon>Bacteria</taxon>
        <taxon>Pseudomonadati</taxon>
        <taxon>Pseudomonadota</taxon>
        <taxon>Gammaproteobacteria</taxon>
        <taxon>Orbales</taxon>
        <taxon>Orbaceae</taxon>
        <taxon>Orbus</taxon>
    </lineage>
</organism>